<feature type="non-terminal residue" evidence="2">
    <location>
        <position position="1"/>
    </location>
</feature>
<dbReference type="GeneID" id="106011590"/>
<protein>
    <submittedName>
        <fullName evidence="2">Circumsporozoite protein</fullName>
    </submittedName>
</protein>
<reference evidence="2" key="1">
    <citation type="submission" date="2025-08" db="UniProtKB">
        <authorList>
            <consortium name="RefSeq"/>
        </authorList>
    </citation>
    <scope>IDENTIFICATION</scope>
</reference>
<proteinExistence type="predicted"/>
<gene>
    <name evidence="2" type="primary">LOC106011590</name>
</gene>
<accession>A0ABM1VS99</accession>
<name>A0ABM1VS99_APLCA</name>
<evidence type="ECO:0000313" key="2">
    <source>
        <dbReference type="RefSeq" id="XP_035825291.1"/>
    </source>
</evidence>
<evidence type="ECO:0000313" key="1">
    <source>
        <dbReference type="Proteomes" id="UP000694888"/>
    </source>
</evidence>
<organism evidence="1 2">
    <name type="scientific">Aplysia californica</name>
    <name type="common">California sea hare</name>
    <dbReference type="NCBI Taxonomy" id="6500"/>
    <lineage>
        <taxon>Eukaryota</taxon>
        <taxon>Metazoa</taxon>
        <taxon>Spiralia</taxon>
        <taxon>Lophotrochozoa</taxon>
        <taxon>Mollusca</taxon>
        <taxon>Gastropoda</taxon>
        <taxon>Heterobranchia</taxon>
        <taxon>Euthyneura</taxon>
        <taxon>Tectipleura</taxon>
        <taxon>Aplysiida</taxon>
        <taxon>Aplysioidea</taxon>
        <taxon>Aplysiidae</taxon>
        <taxon>Aplysia</taxon>
    </lineage>
</organism>
<sequence>SRISLDVTKWFQHFINLRLKENASFRSLEFGRCQELTLVSQRRRLCKRKRIQTQPYCRQHSRPEAGRDQPPVVPAIPVGQAGQAMPVGQAGPAMPVGQAGPAMPVGQAGPEFHSRTVCFSFAGRPGNACGTGRSSQAMPVGQAGPAMPVLQAQPILAANDR</sequence>
<keyword evidence="1" id="KW-1185">Reference proteome</keyword>
<dbReference type="RefSeq" id="XP_035825291.1">
    <property type="nucleotide sequence ID" value="XM_035969398.1"/>
</dbReference>
<dbReference type="Proteomes" id="UP000694888">
    <property type="component" value="Unplaced"/>
</dbReference>